<accession>A0A3L6SFN4</accession>
<evidence type="ECO:0000313" key="1">
    <source>
        <dbReference type="EMBL" id="RLN19329.1"/>
    </source>
</evidence>
<comment type="caution">
    <text evidence="1">The sequence shown here is derived from an EMBL/GenBank/DDBJ whole genome shotgun (WGS) entry which is preliminary data.</text>
</comment>
<dbReference type="PANTHER" id="PTHR31619">
    <property type="entry name" value="4-HYDROXY-3-METHYLBUT-2-ENYL DIPHOSPHATE REDUCTASE, CHLOROPLASTIC"/>
    <property type="match status" value="1"/>
</dbReference>
<dbReference type="PANTHER" id="PTHR31619:SF5">
    <property type="entry name" value="4-HYDROXY-3-METHYLBUT-2-ENYL DIPHOSPHATE REDUCTASE, CHLOROPLASTIC"/>
    <property type="match status" value="1"/>
</dbReference>
<name>A0A3L6SFN4_PANMI</name>
<evidence type="ECO:0008006" key="3">
    <source>
        <dbReference type="Google" id="ProtNLM"/>
    </source>
</evidence>
<organism evidence="1 2">
    <name type="scientific">Panicum miliaceum</name>
    <name type="common">Proso millet</name>
    <name type="synonym">Broomcorn millet</name>
    <dbReference type="NCBI Taxonomy" id="4540"/>
    <lineage>
        <taxon>Eukaryota</taxon>
        <taxon>Viridiplantae</taxon>
        <taxon>Streptophyta</taxon>
        <taxon>Embryophyta</taxon>
        <taxon>Tracheophyta</taxon>
        <taxon>Spermatophyta</taxon>
        <taxon>Magnoliopsida</taxon>
        <taxon>Liliopsida</taxon>
        <taxon>Poales</taxon>
        <taxon>Poaceae</taxon>
        <taxon>PACMAD clade</taxon>
        <taxon>Panicoideae</taxon>
        <taxon>Panicodae</taxon>
        <taxon>Paniceae</taxon>
        <taxon>Panicinae</taxon>
        <taxon>Panicum</taxon>
        <taxon>Panicum sect. Panicum</taxon>
    </lineage>
</organism>
<protein>
    <recommendedName>
        <fullName evidence="3">4-hydroxy-3-methylbut-2-enyl diphosphate reductase</fullName>
    </recommendedName>
</protein>
<keyword evidence="2" id="KW-1185">Reference proteome</keyword>
<dbReference type="AlphaFoldDB" id="A0A3L6SFN4"/>
<dbReference type="OrthoDB" id="1698201at2759"/>
<dbReference type="EMBL" id="PQIB02000005">
    <property type="protein sequence ID" value="RLN19329.1"/>
    <property type="molecule type" value="Genomic_DNA"/>
</dbReference>
<dbReference type="Gene3D" id="3.40.1010.20">
    <property type="entry name" value="4-hydroxy-3-methylbut-2-enyl diphosphate reductase, catalytic domain"/>
    <property type="match status" value="1"/>
</dbReference>
<gene>
    <name evidence="1" type="ORF">C2845_PM02G04180</name>
</gene>
<evidence type="ECO:0000313" key="2">
    <source>
        <dbReference type="Proteomes" id="UP000275267"/>
    </source>
</evidence>
<sequence length="54" mass="6000">MAVENENWLPLGPITIGVTSGASTPDKVVEDALQKVFEIKRQELDGASFEQRQR</sequence>
<proteinExistence type="predicted"/>
<dbReference type="STRING" id="4540.A0A3L6SFN4"/>
<reference evidence="2" key="1">
    <citation type="journal article" date="2019" name="Nat. Commun.">
        <title>The genome of broomcorn millet.</title>
        <authorList>
            <person name="Zou C."/>
            <person name="Miki D."/>
            <person name="Li D."/>
            <person name="Tang Q."/>
            <person name="Xiao L."/>
            <person name="Rajput S."/>
            <person name="Deng P."/>
            <person name="Jia W."/>
            <person name="Huang R."/>
            <person name="Zhang M."/>
            <person name="Sun Y."/>
            <person name="Hu J."/>
            <person name="Fu X."/>
            <person name="Schnable P.S."/>
            <person name="Li F."/>
            <person name="Zhang H."/>
            <person name="Feng B."/>
            <person name="Zhu X."/>
            <person name="Liu R."/>
            <person name="Schnable J.C."/>
            <person name="Zhu J.-K."/>
            <person name="Zhang H."/>
        </authorList>
    </citation>
    <scope>NUCLEOTIDE SEQUENCE [LARGE SCALE GENOMIC DNA]</scope>
</reference>
<dbReference type="Proteomes" id="UP000275267">
    <property type="component" value="Unassembled WGS sequence"/>
</dbReference>